<dbReference type="GO" id="GO:0000049">
    <property type="term" value="F:tRNA binding"/>
    <property type="evidence" value="ECO:0007669"/>
    <property type="project" value="InterPro"/>
</dbReference>
<dbReference type="PROSITE" id="PS51722">
    <property type="entry name" value="G_TR_2"/>
    <property type="match status" value="1"/>
</dbReference>
<keyword evidence="7" id="KW-0342">GTP-binding</keyword>
<dbReference type="InterPro" id="IPR002735">
    <property type="entry name" value="Transl_init_fac_IF2/IF5_dom"/>
</dbReference>
<keyword evidence="6" id="KW-0648">Protein biosynthesis</keyword>
<proteinExistence type="inferred from homology"/>
<dbReference type="GO" id="GO:0005829">
    <property type="term" value="C:cytosol"/>
    <property type="evidence" value="ECO:0007669"/>
    <property type="project" value="TreeGrafter"/>
</dbReference>
<keyword evidence="5" id="KW-0378">Hydrolase</keyword>
<dbReference type="CDD" id="cd03688">
    <property type="entry name" value="eIF2_gamma_II"/>
    <property type="match status" value="1"/>
</dbReference>
<dbReference type="SUPFAM" id="SSF52540">
    <property type="entry name" value="P-loop containing nucleoside triphosphate hydrolases"/>
    <property type="match status" value="1"/>
</dbReference>
<dbReference type="SMART" id="SM00653">
    <property type="entry name" value="eIF2B_5"/>
    <property type="match status" value="1"/>
</dbReference>
<dbReference type="Pfam" id="PF01873">
    <property type="entry name" value="eIF-5_eIF-2B"/>
    <property type="match status" value="1"/>
</dbReference>
<dbReference type="NCBIfam" id="TIGR00231">
    <property type="entry name" value="small_GTP"/>
    <property type="match status" value="1"/>
</dbReference>
<dbReference type="Gene3D" id="3.30.30.170">
    <property type="match status" value="1"/>
</dbReference>
<dbReference type="Gene3D" id="2.40.30.10">
    <property type="entry name" value="Translation factors"/>
    <property type="match status" value="2"/>
</dbReference>
<dbReference type="InterPro" id="IPR015256">
    <property type="entry name" value="eIF2g_C"/>
</dbReference>
<dbReference type="GO" id="GO:0005525">
    <property type="term" value="F:GTP binding"/>
    <property type="evidence" value="ECO:0007669"/>
    <property type="project" value="UniProtKB-KW"/>
</dbReference>
<reference evidence="10" key="1">
    <citation type="journal article" date="2020" name="Nature">
        <title>Giant virus diversity and host interactions through global metagenomics.</title>
        <authorList>
            <person name="Schulz F."/>
            <person name="Roux S."/>
            <person name="Paez-Espino D."/>
            <person name="Jungbluth S."/>
            <person name="Walsh D.A."/>
            <person name="Denef V.J."/>
            <person name="McMahon K.D."/>
            <person name="Konstantinidis K.T."/>
            <person name="Eloe-Fadrosh E.A."/>
            <person name="Kyrpides N.C."/>
            <person name="Woyke T."/>
        </authorList>
    </citation>
    <scope>NUCLEOTIDE SEQUENCE</scope>
    <source>
        <strain evidence="10">GVMAG-M-3300021343-4</strain>
    </source>
</reference>
<keyword evidence="4" id="KW-0547">Nucleotide-binding</keyword>
<dbReference type="NCBIfam" id="NF003077">
    <property type="entry name" value="PRK04000.1"/>
    <property type="match status" value="1"/>
</dbReference>
<sequence>MKTIKYSEIIKNQPTVNIGTIGSVSHGKSTLVYDITATKTQKHKKEKERNITINLGYANAKIYRCPDTGLLMSTPSSTAKCFHPDTGQEMELIKHISFVDCPGHESYMSAMINGTSVMDAAILVIAANQPVPQPQTYDHLLAISNTDVDNILILQNKLDLISEEACAINKQQIDEFIVGSNAEKSQIIPTSVQLKYNLDEILEYISYNIPSKIENLDVNQPGQMNIIRSFDINKPGGAIDTLKGGVVGGSISKGIFSIGDVVEIRPGVISQDCKTVTPIITRVVSLFSDKTPLEFAVPGGLIAMGLDMDASLTTSNRLVGHTIGHIGTLPKVSNTIKLRYNRFKRLDAAKPKKFKTGDNIIIILNSMSIASTILSTSSGSDTEGKVLEIQLQTPTCITPEDRLVIFQKIDTKWKLSACGTILNGTDGEPLVVVNTNPKYKEYLDSFTRPEYIFDADASADSEAEVKPYAGDYEALLTNIVFKGKKVKNKITPPEVKRVNRTSVFTNFGKCVESLDYSSSFDVPQYITIDRKRHLHKFFEDETGAVCNINAENHLIMKGRFFVKHVEKLLTNYIMKYMVCVHCKGMQTVLCKENRIKYVYCMKCRSANPISS</sequence>
<dbReference type="AlphaFoldDB" id="A0A6C0CKD4"/>
<evidence type="ECO:0000256" key="3">
    <source>
        <dbReference type="ARBA" id="ARBA00022540"/>
    </source>
</evidence>
<dbReference type="FunFam" id="2.40.30.10:FF:000009">
    <property type="entry name" value="Eukaryotic translation initiation factor 2 subunit gamma"/>
    <property type="match status" value="1"/>
</dbReference>
<dbReference type="InterPro" id="IPR009001">
    <property type="entry name" value="Transl_elong_EF1A/Init_IF2_C"/>
</dbReference>
<dbReference type="InterPro" id="IPR027417">
    <property type="entry name" value="P-loop_NTPase"/>
</dbReference>
<keyword evidence="3" id="KW-0396">Initiation factor</keyword>
<dbReference type="SUPFAM" id="SSF50465">
    <property type="entry name" value="EF-Tu/eEF-1alpha/eIF2-gamma C-terminal domain"/>
    <property type="match status" value="1"/>
</dbReference>
<dbReference type="EC" id="3.6.5.3" evidence="2"/>
<evidence type="ECO:0000256" key="8">
    <source>
        <dbReference type="ARBA" id="ARBA00048107"/>
    </source>
</evidence>
<protein>
    <recommendedName>
        <fullName evidence="2">protein-synthesizing GTPase</fullName>
        <ecNumber evidence="2">3.6.5.3</ecNumber>
    </recommendedName>
</protein>
<dbReference type="EMBL" id="MN739435">
    <property type="protein sequence ID" value="QHT04622.1"/>
    <property type="molecule type" value="Genomic_DNA"/>
</dbReference>
<dbReference type="InterPro" id="IPR009000">
    <property type="entry name" value="Transl_B-barrel_sf"/>
</dbReference>
<dbReference type="GO" id="GO:0003743">
    <property type="term" value="F:translation initiation factor activity"/>
    <property type="evidence" value="ECO:0007669"/>
    <property type="project" value="UniProtKB-KW"/>
</dbReference>
<evidence type="ECO:0000256" key="6">
    <source>
        <dbReference type="ARBA" id="ARBA00022917"/>
    </source>
</evidence>
<dbReference type="SUPFAM" id="SSF100966">
    <property type="entry name" value="Translation initiation factor 2 beta, aIF2beta, N-terminal domain"/>
    <property type="match status" value="1"/>
</dbReference>
<dbReference type="GO" id="GO:0001731">
    <property type="term" value="P:formation of translation preinitiation complex"/>
    <property type="evidence" value="ECO:0007669"/>
    <property type="project" value="TreeGrafter"/>
</dbReference>
<dbReference type="Pfam" id="PF09173">
    <property type="entry name" value="eIF2_C"/>
    <property type="match status" value="1"/>
</dbReference>
<dbReference type="Pfam" id="PF00009">
    <property type="entry name" value="GTP_EFTU"/>
    <property type="match status" value="1"/>
</dbReference>
<feature type="domain" description="Tr-type G" evidence="9">
    <location>
        <begin position="13"/>
        <end position="216"/>
    </location>
</feature>
<name>A0A6C0CKD4_9ZZZZ</name>
<dbReference type="SUPFAM" id="SSF50447">
    <property type="entry name" value="Translation proteins"/>
    <property type="match status" value="1"/>
</dbReference>
<dbReference type="InterPro" id="IPR000795">
    <property type="entry name" value="T_Tr_GTP-bd_dom"/>
</dbReference>
<evidence type="ECO:0000256" key="5">
    <source>
        <dbReference type="ARBA" id="ARBA00022801"/>
    </source>
</evidence>
<dbReference type="PRINTS" id="PR00315">
    <property type="entry name" value="ELONGATNFCT"/>
</dbReference>
<dbReference type="InterPro" id="IPR005225">
    <property type="entry name" value="Small_GTP-bd"/>
</dbReference>
<evidence type="ECO:0000256" key="1">
    <source>
        <dbReference type="ARBA" id="ARBA00005388"/>
    </source>
</evidence>
<comment type="catalytic activity">
    <reaction evidence="8">
        <text>GTP + H2O = GDP + phosphate + H(+)</text>
        <dbReference type="Rhea" id="RHEA:19669"/>
        <dbReference type="ChEBI" id="CHEBI:15377"/>
        <dbReference type="ChEBI" id="CHEBI:15378"/>
        <dbReference type="ChEBI" id="CHEBI:37565"/>
        <dbReference type="ChEBI" id="CHEBI:43474"/>
        <dbReference type="ChEBI" id="CHEBI:58189"/>
        <dbReference type="EC" id="3.6.5.3"/>
    </reaction>
</comment>
<organism evidence="10">
    <name type="scientific">viral metagenome</name>
    <dbReference type="NCBI Taxonomy" id="1070528"/>
    <lineage>
        <taxon>unclassified sequences</taxon>
        <taxon>metagenomes</taxon>
        <taxon>organismal metagenomes</taxon>
    </lineage>
</organism>
<dbReference type="InterPro" id="IPR044127">
    <property type="entry name" value="eIF2g_dom_2"/>
</dbReference>
<comment type="similarity">
    <text evidence="1">Belongs to the TRAFAC class translation factor GTPase superfamily. Classic translation factor GTPase family. EIF2G subfamily.</text>
</comment>
<evidence type="ECO:0000256" key="4">
    <source>
        <dbReference type="ARBA" id="ARBA00022741"/>
    </source>
</evidence>
<dbReference type="GO" id="GO:0003924">
    <property type="term" value="F:GTPase activity"/>
    <property type="evidence" value="ECO:0007669"/>
    <property type="project" value="InterPro"/>
</dbReference>
<evidence type="ECO:0000313" key="10">
    <source>
        <dbReference type="EMBL" id="QHT04622.1"/>
    </source>
</evidence>
<evidence type="ECO:0000256" key="7">
    <source>
        <dbReference type="ARBA" id="ARBA00023134"/>
    </source>
</evidence>
<dbReference type="GO" id="GO:0005850">
    <property type="term" value="C:eukaryotic translation initiation factor 2 complex"/>
    <property type="evidence" value="ECO:0007669"/>
    <property type="project" value="TreeGrafter"/>
</dbReference>
<accession>A0A6C0CKD4</accession>
<dbReference type="Gene3D" id="3.40.50.300">
    <property type="entry name" value="P-loop containing nucleotide triphosphate hydrolases"/>
    <property type="match status" value="1"/>
</dbReference>
<evidence type="ECO:0000256" key="2">
    <source>
        <dbReference type="ARBA" id="ARBA00011986"/>
    </source>
</evidence>
<dbReference type="PANTHER" id="PTHR42854:SF3">
    <property type="entry name" value="EUKARYOTIC TRANSLATION INITIATION FACTOR 2 SUBUNIT 3-RELATED"/>
    <property type="match status" value="1"/>
</dbReference>
<dbReference type="PANTHER" id="PTHR42854">
    <property type="entry name" value="EUKARYOTIC TRANSLATION INITIATION FACTOR 2 SUBUNIT 3 FAMILY MEMBER"/>
    <property type="match status" value="1"/>
</dbReference>
<evidence type="ECO:0000259" key="9">
    <source>
        <dbReference type="PROSITE" id="PS51722"/>
    </source>
</evidence>
<dbReference type="InterPro" id="IPR050543">
    <property type="entry name" value="eIF2G"/>
</dbReference>
<dbReference type="InterPro" id="IPR016189">
    <property type="entry name" value="Transl_init_fac_IF2/IF5_N"/>
</dbReference>